<keyword evidence="8 25" id="KW-0812">Transmembrane</keyword>
<dbReference type="CDD" id="cd02094">
    <property type="entry name" value="P-type_ATPase_Cu-like"/>
    <property type="match status" value="1"/>
</dbReference>
<evidence type="ECO:0000256" key="20">
    <source>
        <dbReference type="ARBA" id="ARBA00029719"/>
    </source>
</evidence>
<evidence type="ECO:0000313" key="29">
    <source>
        <dbReference type="Proteomes" id="UP000183995"/>
    </source>
</evidence>
<dbReference type="PRINTS" id="PR00119">
    <property type="entry name" value="CATATPASE"/>
</dbReference>
<dbReference type="InterPro" id="IPR036163">
    <property type="entry name" value="HMA_dom_sf"/>
</dbReference>
<dbReference type="InterPro" id="IPR017969">
    <property type="entry name" value="Heavy-metal-associated_CS"/>
</dbReference>
<protein>
    <recommendedName>
        <fullName evidence="4">Copper-exporting P-type ATPase</fullName>
        <ecNumber evidence="3">7.2.2.8</ecNumber>
    </recommendedName>
    <alternativeName>
        <fullName evidence="20">Copper-exporting P-type ATPase A</fullName>
    </alternativeName>
    <alternativeName>
        <fullName evidence="21">Cu(+)-exporting ATPase</fullName>
    </alternativeName>
    <alternativeName>
        <fullName evidence="24">Probable copper-transporting ATPase SynA</fullName>
    </alternativeName>
</protein>
<evidence type="ECO:0000256" key="1">
    <source>
        <dbReference type="ARBA" id="ARBA00004651"/>
    </source>
</evidence>
<accession>A0A1M5TTP8</accession>
<evidence type="ECO:0000256" key="4">
    <source>
        <dbReference type="ARBA" id="ARBA00015102"/>
    </source>
</evidence>
<dbReference type="Gene3D" id="2.70.150.10">
    <property type="entry name" value="Calcium-transporting ATPase, cytoplasmic transduction domain A"/>
    <property type="match status" value="1"/>
</dbReference>
<dbReference type="InterPro" id="IPR006121">
    <property type="entry name" value="HMA_dom"/>
</dbReference>
<keyword evidence="14" id="KW-0460">Magnesium</keyword>
<evidence type="ECO:0000256" key="19">
    <source>
        <dbReference type="ARBA" id="ARBA00023136"/>
    </source>
</evidence>
<dbReference type="InterPro" id="IPR023299">
    <property type="entry name" value="ATPase_P-typ_cyto_dom_N"/>
</dbReference>
<evidence type="ECO:0000256" key="8">
    <source>
        <dbReference type="ARBA" id="ARBA00022692"/>
    </source>
</evidence>
<dbReference type="NCBIfam" id="TIGR01512">
    <property type="entry name" value="ATPase-IB2_Cd"/>
    <property type="match status" value="1"/>
</dbReference>
<feature type="transmembrane region" description="Helical" evidence="25">
    <location>
        <begin position="442"/>
        <end position="463"/>
    </location>
</feature>
<dbReference type="InterPro" id="IPR008250">
    <property type="entry name" value="ATPase_P-typ_transduc_dom_A_sf"/>
</dbReference>
<evidence type="ECO:0000256" key="7">
    <source>
        <dbReference type="ARBA" id="ARBA00022553"/>
    </source>
</evidence>
<keyword evidence="17" id="KW-0186">Copper</keyword>
<reference evidence="28 29" key="1">
    <citation type="submission" date="2016-11" db="EMBL/GenBank/DDBJ databases">
        <authorList>
            <person name="Jaros S."/>
            <person name="Januszkiewicz K."/>
            <person name="Wedrychowicz H."/>
        </authorList>
    </citation>
    <scope>NUCLEOTIDE SEQUENCE [LARGE SCALE GENOMIC DNA]</scope>
    <source>
        <strain evidence="28 29">DSM 10068</strain>
    </source>
</reference>
<evidence type="ECO:0000256" key="21">
    <source>
        <dbReference type="ARBA" id="ARBA00033239"/>
    </source>
</evidence>
<feature type="domain" description="HMA" evidence="27">
    <location>
        <begin position="77"/>
        <end position="143"/>
    </location>
</feature>
<dbReference type="Pfam" id="PF00403">
    <property type="entry name" value="HMA"/>
    <property type="match status" value="3"/>
</dbReference>
<dbReference type="NCBIfam" id="TIGR01494">
    <property type="entry name" value="ATPase_P-type"/>
    <property type="match status" value="1"/>
</dbReference>
<dbReference type="Pfam" id="PF00122">
    <property type="entry name" value="E1-E2_ATPase"/>
    <property type="match status" value="1"/>
</dbReference>
<name>A0A1M5TTP8_9FIRM</name>
<dbReference type="SUPFAM" id="SSF56784">
    <property type="entry name" value="HAD-like"/>
    <property type="match status" value="1"/>
</dbReference>
<keyword evidence="11 25" id="KW-0547">Nucleotide-binding</keyword>
<keyword evidence="29" id="KW-1185">Reference proteome</keyword>
<evidence type="ECO:0000256" key="12">
    <source>
        <dbReference type="ARBA" id="ARBA00022796"/>
    </source>
</evidence>
<dbReference type="SFLD" id="SFLDS00003">
    <property type="entry name" value="Haloacid_Dehalogenase"/>
    <property type="match status" value="1"/>
</dbReference>
<dbReference type="GO" id="GO:0016887">
    <property type="term" value="F:ATP hydrolysis activity"/>
    <property type="evidence" value="ECO:0007669"/>
    <property type="project" value="InterPro"/>
</dbReference>
<comment type="catalytic activity">
    <reaction evidence="23">
        <text>Cu(+)(in) + ATP + H2O = Cu(+)(out) + ADP + phosphate + H(+)</text>
        <dbReference type="Rhea" id="RHEA:25792"/>
        <dbReference type="ChEBI" id="CHEBI:15377"/>
        <dbReference type="ChEBI" id="CHEBI:15378"/>
        <dbReference type="ChEBI" id="CHEBI:30616"/>
        <dbReference type="ChEBI" id="CHEBI:43474"/>
        <dbReference type="ChEBI" id="CHEBI:49552"/>
        <dbReference type="ChEBI" id="CHEBI:456216"/>
        <dbReference type="EC" id="7.2.2.8"/>
    </reaction>
</comment>
<feature type="transmembrane region" description="Helical" evidence="25">
    <location>
        <begin position="262"/>
        <end position="280"/>
    </location>
</feature>
<feature type="domain" description="HMA" evidence="27">
    <location>
        <begin position="933"/>
        <end position="999"/>
    </location>
</feature>
<evidence type="ECO:0000256" key="22">
    <source>
        <dbReference type="ARBA" id="ARBA00037427"/>
    </source>
</evidence>
<keyword evidence="10" id="KW-0677">Repeat</keyword>
<evidence type="ECO:0000256" key="6">
    <source>
        <dbReference type="ARBA" id="ARBA00022475"/>
    </source>
</evidence>
<dbReference type="PROSITE" id="PS00154">
    <property type="entry name" value="ATPASE_E1_E2"/>
    <property type="match status" value="1"/>
</dbReference>
<dbReference type="NCBIfam" id="TIGR01525">
    <property type="entry name" value="ATPase-IB_hvy"/>
    <property type="match status" value="1"/>
</dbReference>
<dbReference type="Gene3D" id="3.40.1110.10">
    <property type="entry name" value="Calcium-transporting ATPase, cytoplasmic domain N"/>
    <property type="match status" value="1"/>
</dbReference>
<dbReference type="SUPFAM" id="SSF81665">
    <property type="entry name" value="Calcium ATPase, transmembrane domain M"/>
    <property type="match status" value="1"/>
</dbReference>
<dbReference type="AlphaFoldDB" id="A0A1M5TTP8"/>
<evidence type="ECO:0000256" key="26">
    <source>
        <dbReference type="SAM" id="Coils"/>
    </source>
</evidence>
<dbReference type="Pfam" id="PF00702">
    <property type="entry name" value="Hydrolase"/>
    <property type="match status" value="1"/>
</dbReference>
<dbReference type="InterPro" id="IPR044492">
    <property type="entry name" value="P_typ_ATPase_HD_dom"/>
</dbReference>
<comment type="similarity">
    <text evidence="2 25">Belongs to the cation transport ATPase (P-type) (TC 3.A.3) family. Type IB subfamily.</text>
</comment>
<evidence type="ECO:0000256" key="13">
    <source>
        <dbReference type="ARBA" id="ARBA00022840"/>
    </source>
</evidence>
<feature type="transmembrane region" description="Helical" evidence="25">
    <location>
        <begin position="228"/>
        <end position="250"/>
    </location>
</feature>
<dbReference type="NCBIfam" id="TIGR01511">
    <property type="entry name" value="ATPase-IB1_Cu"/>
    <property type="match status" value="1"/>
</dbReference>
<evidence type="ECO:0000256" key="9">
    <source>
        <dbReference type="ARBA" id="ARBA00022723"/>
    </source>
</evidence>
<organism evidence="28 29">
    <name type="scientific">Sporobacter termitidis DSM 10068</name>
    <dbReference type="NCBI Taxonomy" id="1123282"/>
    <lineage>
        <taxon>Bacteria</taxon>
        <taxon>Bacillati</taxon>
        <taxon>Bacillota</taxon>
        <taxon>Clostridia</taxon>
        <taxon>Eubacteriales</taxon>
        <taxon>Oscillospiraceae</taxon>
        <taxon>Sporobacter</taxon>
    </lineage>
</organism>
<feature type="transmembrane region" description="Helical" evidence="25">
    <location>
        <begin position="756"/>
        <end position="775"/>
    </location>
</feature>
<keyword evidence="5" id="KW-0813">Transport</keyword>
<dbReference type="EC" id="7.2.2.8" evidence="3"/>
<keyword evidence="6 25" id="KW-1003">Cell membrane</keyword>
<dbReference type="PROSITE" id="PS01047">
    <property type="entry name" value="HMA_1"/>
    <property type="match status" value="3"/>
</dbReference>
<evidence type="ECO:0000259" key="27">
    <source>
        <dbReference type="PROSITE" id="PS50846"/>
    </source>
</evidence>
<dbReference type="SUPFAM" id="SSF81653">
    <property type="entry name" value="Calcium ATPase, transduction domain A"/>
    <property type="match status" value="1"/>
</dbReference>
<feature type="transmembrane region" description="Helical" evidence="25">
    <location>
        <begin position="414"/>
        <end position="436"/>
    </location>
</feature>
<feature type="transmembrane region" description="Helical" evidence="25">
    <location>
        <begin position="197"/>
        <end position="216"/>
    </location>
</feature>
<dbReference type="InterPro" id="IPR018303">
    <property type="entry name" value="ATPase_P-typ_P_site"/>
</dbReference>
<keyword evidence="18" id="KW-0406">Ion transport</keyword>
<feature type="domain" description="HMA" evidence="27">
    <location>
        <begin position="3"/>
        <end position="69"/>
    </location>
</feature>
<gene>
    <name evidence="28" type="ORF">SAMN02745823_00229</name>
</gene>
<dbReference type="PRINTS" id="PR00943">
    <property type="entry name" value="CUATPASE"/>
</dbReference>
<proteinExistence type="inferred from homology"/>
<dbReference type="Gene3D" id="3.40.50.1000">
    <property type="entry name" value="HAD superfamily/HAD-like"/>
    <property type="match status" value="1"/>
</dbReference>
<keyword evidence="12" id="KW-0187">Copper transport</keyword>
<dbReference type="InterPro" id="IPR023298">
    <property type="entry name" value="ATPase_P-typ_TM_dom_sf"/>
</dbReference>
<sequence length="999" mass="107088">MARKETVRISGMSCAACAARIEKGIGALPGIGAANVNFAMERATFEIDDQVASLLKVEETIKKLGYGVIKDEDAGESKVVLSLTGMSCAACAAKIEKRLSKLGGVSKASVNLATEKATVEYDQAEIKVSEMIKAVEALGYGAEKLEDVVEDREKAAREKEIKKLRLTLIASIILSAPLVLAMLLSLVGVDVPFLHNAYFQLIIATPIQFIIGFRFYKHAFLALRARSSNMDVLISMGTSAAYFFSLYNVFFEPAKMGGMKDLYFEAAAVIITLILLGKYLEAVAKGKTSEAIKKLMGLQAKTARVIRGGVEQDVPIEEVAAGDVVVVRPGEKVPVDGKIIEGNSSIDESMLTGESLPVEKKPGDLCIGATINKFGTFKFEATKIGKDTVLSQIVKMVEDAQGSKAPIQKIADKVAGIFVPVVVGIAVLTFLLWFFITGDVTKAIISAVAVLVIACPCALGLATPTAIMVGTGKGAESGILIKGGEHLETAYKLNAVVLDKTGTITKGQPEVTDIIPFGALEPAEILRLASITEKNSEHPLGCAIYEHGKKELAAVPDPDRFEAIPGRGVKAVTGGRTILMGTRKLMLERSIETGGINATLESLEDNGKTAMIMAVDDKIEAIVAVADTLKENSKEAIADLQKMGVEVYMITGDNKRTANAIARQVGITNILAEVLPENKAEEVEKLKKAGKVVAMVGDGINDAPALATAHIGMAIGTGTDVAIEAADITLMRGDLRTIPAAIRLSRKTMRKIKQNLFWAFFYNTIGIPFAALGFLNPMIAGGAMAFSSVSVVSNSLSLKSYDPTGTRTVSLNPEWILEQPKNGKKASATTESGRLAELEKANAELTRQLSELTRGAAELTRAKLEIAEVMIKTHRASERLLEETTREAEEEKLRLLLQIREEEAKLESLKNSAASLQSELNDNDNGGIHMSKETKVLNVNGMSCSHCEKTVIKHVGALDGVSSVLVDLEGKQVTIEFEPEKVSLEHIKETIEEQGYNVA</sequence>
<dbReference type="OrthoDB" id="9813266at2"/>
<evidence type="ECO:0000256" key="10">
    <source>
        <dbReference type="ARBA" id="ARBA00022737"/>
    </source>
</evidence>
<keyword evidence="26" id="KW-0175">Coiled coil</keyword>
<evidence type="ECO:0000256" key="16">
    <source>
        <dbReference type="ARBA" id="ARBA00022989"/>
    </source>
</evidence>
<comment type="subcellular location">
    <subcellularLocation>
        <location evidence="1">Cell membrane</location>
        <topology evidence="1">Multi-pass membrane protein</topology>
    </subcellularLocation>
</comment>
<keyword evidence="15" id="KW-1278">Translocase</keyword>
<dbReference type="Gene3D" id="3.30.70.100">
    <property type="match status" value="3"/>
</dbReference>
<dbReference type="FunFam" id="3.30.70.100:FF:000005">
    <property type="entry name" value="Copper-exporting P-type ATPase A"/>
    <property type="match status" value="1"/>
</dbReference>
<dbReference type="GO" id="GO:0005507">
    <property type="term" value="F:copper ion binding"/>
    <property type="evidence" value="ECO:0007669"/>
    <property type="project" value="InterPro"/>
</dbReference>
<keyword evidence="7" id="KW-0597">Phosphoprotein</keyword>
<evidence type="ECO:0000313" key="28">
    <source>
        <dbReference type="EMBL" id="SHH54157.1"/>
    </source>
</evidence>
<keyword evidence="19 25" id="KW-0472">Membrane</keyword>
<feature type="transmembrane region" description="Helical" evidence="25">
    <location>
        <begin position="164"/>
        <end position="185"/>
    </location>
</feature>
<evidence type="ECO:0000256" key="14">
    <source>
        <dbReference type="ARBA" id="ARBA00022842"/>
    </source>
</evidence>
<dbReference type="Proteomes" id="UP000183995">
    <property type="component" value="Unassembled WGS sequence"/>
</dbReference>
<dbReference type="EMBL" id="FQXV01000001">
    <property type="protein sequence ID" value="SHH54157.1"/>
    <property type="molecule type" value="Genomic_DNA"/>
</dbReference>
<evidence type="ECO:0000256" key="15">
    <source>
        <dbReference type="ARBA" id="ARBA00022967"/>
    </source>
</evidence>
<dbReference type="SFLD" id="SFLDF00027">
    <property type="entry name" value="p-type_atpase"/>
    <property type="match status" value="1"/>
</dbReference>
<dbReference type="InterPro" id="IPR023214">
    <property type="entry name" value="HAD_sf"/>
</dbReference>
<dbReference type="GO" id="GO:0055070">
    <property type="term" value="P:copper ion homeostasis"/>
    <property type="evidence" value="ECO:0007669"/>
    <property type="project" value="TreeGrafter"/>
</dbReference>
<dbReference type="PRINTS" id="PR00942">
    <property type="entry name" value="CUATPASEI"/>
</dbReference>
<dbReference type="PROSITE" id="PS50846">
    <property type="entry name" value="HMA_2"/>
    <property type="match status" value="3"/>
</dbReference>
<dbReference type="PANTHER" id="PTHR43520">
    <property type="entry name" value="ATP7, ISOFORM B"/>
    <property type="match status" value="1"/>
</dbReference>
<evidence type="ECO:0000256" key="17">
    <source>
        <dbReference type="ARBA" id="ARBA00023008"/>
    </source>
</evidence>
<dbReference type="GO" id="GO:0005524">
    <property type="term" value="F:ATP binding"/>
    <property type="evidence" value="ECO:0007669"/>
    <property type="project" value="UniProtKB-UniRule"/>
</dbReference>
<dbReference type="PANTHER" id="PTHR43520:SF8">
    <property type="entry name" value="P-TYPE CU(+) TRANSPORTER"/>
    <property type="match status" value="1"/>
</dbReference>
<dbReference type="InterPro" id="IPR027256">
    <property type="entry name" value="P-typ_ATPase_IB"/>
</dbReference>
<evidence type="ECO:0000256" key="2">
    <source>
        <dbReference type="ARBA" id="ARBA00006024"/>
    </source>
</evidence>
<dbReference type="GO" id="GO:0140581">
    <property type="term" value="F:P-type monovalent copper transporter activity"/>
    <property type="evidence" value="ECO:0007669"/>
    <property type="project" value="UniProtKB-EC"/>
</dbReference>
<dbReference type="FunFam" id="3.30.70.100:FF:000001">
    <property type="entry name" value="ATPase copper transporting beta"/>
    <property type="match status" value="2"/>
</dbReference>
<dbReference type="STRING" id="1123282.SAMN02745823_00229"/>
<dbReference type="InterPro" id="IPR036412">
    <property type="entry name" value="HAD-like_sf"/>
</dbReference>
<dbReference type="NCBIfam" id="TIGR00003">
    <property type="entry name" value="copper ion binding protein"/>
    <property type="match status" value="3"/>
</dbReference>
<dbReference type="FunFam" id="3.40.50.1000:FF:000144">
    <property type="entry name" value="copper-transporting ATPase 1 isoform X2"/>
    <property type="match status" value="1"/>
</dbReference>
<evidence type="ECO:0000256" key="23">
    <source>
        <dbReference type="ARBA" id="ARBA00049289"/>
    </source>
</evidence>
<keyword evidence="13 25" id="KW-0067">ATP-binding</keyword>
<dbReference type="GO" id="GO:0043682">
    <property type="term" value="F:P-type divalent copper transporter activity"/>
    <property type="evidence" value="ECO:0007669"/>
    <property type="project" value="TreeGrafter"/>
</dbReference>
<dbReference type="InterPro" id="IPR006122">
    <property type="entry name" value="HMA_Cu_ion-bd"/>
</dbReference>
<evidence type="ECO:0000256" key="24">
    <source>
        <dbReference type="ARBA" id="ARBA00069640"/>
    </source>
</evidence>
<evidence type="ECO:0000256" key="3">
    <source>
        <dbReference type="ARBA" id="ARBA00012517"/>
    </source>
</evidence>
<dbReference type="InterPro" id="IPR059000">
    <property type="entry name" value="ATPase_P-type_domA"/>
</dbReference>
<dbReference type="SFLD" id="SFLDG00002">
    <property type="entry name" value="C1.7:_P-type_atpase_like"/>
    <property type="match status" value="1"/>
</dbReference>
<dbReference type="GO" id="GO:0005886">
    <property type="term" value="C:plasma membrane"/>
    <property type="evidence" value="ECO:0007669"/>
    <property type="project" value="UniProtKB-SubCell"/>
</dbReference>
<keyword evidence="9 25" id="KW-0479">Metal-binding</keyword>
<comment type="function">
    <text evidence="22">Involved in copper transport.</text>
</comment>
<dbReference type="FunFam" id="2.70.150.10:FF:000020">
    <property type="entry name" value="Copper-exporting P-type ATPase A"/>
    <property type="match status" value="1"/>
</dbReference>
<keyword evidence="16 25" id="KW-1133">Transmembrane helix</keyword>
<evidence type="ECO:0000256" key="18">
    <source>
        <dbReference type="ARBA" id="ARBA00023065"/>
    </source>
</evidence>
<dbReference type="CDD" id="cd00371">
    <property type="entry name" value="HMA"/>
    <property type="match status" value="3"/>
</dbReference>
<dbReference type="SUPFAM" id="SSF55008">
    <property type="entry name" value="HMA, heavy metal-associated domain"/>
    <property type="match status" value="3"/>
</dbReference>
<evidence type="ECO:0000256" key="25">
    <source>
        <dbReference type="RuleBase" id="RU362081"/>
    </source>
</evidence>
<dbReference type="InterPro" id="IPR001757">
    <property type="entry name" value="P_typ_ATPase"/>
</dbReference>
<evidence type="ECO:0000256" key="11">
    <source>
        <dbReference type="ARBA" id="ARBA00022741"/>
    </source>
</evidence>
<evidence type="ECO:0000256" key="5">
    <source>
        <dbReference type="ARBA" id="ARBA00022448"/>
    </source>
</evidence>
<feature type="coiled-coil region" evidence="26">
    <location>
        <begin position="828"/>
        <end position="919"/>
    </location>
</feature>